<dbReference type="OMA" id="FQMRAVE"/>
<keyword evidence="2 5" id="KW-0812">Transmembrane</keyword>
<dbReference type="GeneID" id="101781305"/>
<keyword evidence="4 5" id="KW-0472">Membrane</keyword>
<feature type="transmembrane region" description="Helical" evidence="5">
    <location>
        <begin position="47"/>
        <end position="72"/>
    </location>
</feature>
<gene>
    <name evidence="8" type="primary">LOC101781305</name>
    <name evidence="7" type="ORF">SETIT_8G229900v2</name>
</gene>
<evidence type="ECO:0000256" key="4">
    <source>
        <dbReference type="ARBA" id="ARBA00023136"/>
    </source>
</evidence>
<reference evidence="8" key="3">
    <citation type="submission" date="2018-08" db="UniProtKB">
        <authorList>
            <consortium name="EnsemblPlants"/>
        </authorList>
    </citation>
    <scope>IDENTIFICATION</scope>
    <source>
        <strain evidence="8">Yugu1</strain>
    </source>
</reference>
<dbReference type="PANTHER" id="PTHR23241:SF103">
    <property type="entry name" value="OS11G0673100 PROTEIN"/>
    <property type="match status" value="1"/>
</dbReference>
<dbReference type="EMBL" id="AGNK02005220">
    <property type="status" value="NOT_ANNOTATED_CDS"/>
    <property type="molecule type" value="Genomic_DNA"/>
</dbReference>
<dbReference type="Gramene" id="KQK95803">
    <property type="protein sequence ID" value="KQK95803"/>
    <property type="gene ID" value="SETIT_026846mg"/>
</dbReference>
<dbReference type="Proteomes" id="UP000004995">
    <property type="component" value="Unassembled WGS sequence"/>
</dbReference>
<dbReference type="RefSeq" id="XP_004979940.1">
    <property type="nucleotide sequence ID" value="XM_004979883.4"/>
</dbReference>
<evidence type="ECO:0000313" key="8">
    <source>
        <dbReference type="EnsemblPlants" id="KQK95803"/>
    </source>
</evidence>
<comment type="subcellular location">
    <subcellularLocation>
        <location evidence="1">Membrane</location>
    </subcellularLocation>
</comment>
<dbReference type="KEGG" id="sita:101781305"/>
<evidence type="ECO:0000313" key="7">
    <source>
        <dbReference type="EMBL" id="RCV39508.1"/>
    </source>
</evidence>
<feature type="domain" description="TMEM205-like" evidence="6">
    <location>
        <begin position="48"/>
        <end position="149"/>
    </location>
</feature>
<feature type="transmembrane region" description="Helical" evidence="5">
    <location>
        <begin position="188"/>
        <end position="208"/>
    </location>
</feature>
<evidence type="ECO:0000256" key="5">
    <source>
        <dbReference type="SAM" id="Phobius"/>
    </source>
</evidence>
<organism evidence="8 9">
    <name type="scientific">Setaria italica</name>
    <name type="common">Foxtail millet</name>
    <name type="synonym">Panicum italicum</name>
    <dbReference type="NCBI Taxonomy" id="4555"/>
    <lineage>
        <taxon>Eukaryota</taxon>
        <taxon>Viridiplantae</taxon>
        <taxon>Streptophyta</taxon>
        <taxon>Embryophyta</taxon>
        <taxon>Tracheophyta</taxon>
        <taxon>Spermatophyta</taxon>
        <taxon>Magnoliopsida</taxon>
        <taxon>Liliopsida</taxon>
        <taxon>Poales</taxon>
        <taxon>Poaceae</taxon>
        <taxon>PACMAD clade</taxon>
        <taxon>Panicoideae</taxon>
        <taxon>Panicodae</taxon>
        <taxon>Paniceae</taxon>
        <taxon>Cenchrinae</taxon>
        <taxon>Setaria</taxon>
    </lineage>
</organism>
<evidence type="ECO:0000256" key="2">
    <source>
        <dbReference type="ARBA" id="ARBA00022692"/>
    </source>
</evidence>
<sequence>MGWASRFLTAVTFLAAGVLFAPDALRLGGSGSGSGSGAAAAARLVHLLAFATAWGAGLWVAFIGGTIMFKYLPRHQFGSLQGKMFPAYFMLISACSAISVAAFAYLHPWKTASTVERYQLGFLLLALGCNLSNLLVITPMMVEMTMKRYKLEKDLGIGSEVGNSKNKEMAKRSPTLAAMNQKFRMIHVVSSLASLMSFGSLAMHSWYLSSKLDL</sequence>
<dbReference type="InterPro" id="IPR025423">
    <property type="entry name" value="TMEM205-like"/>
</dbReference>
<name>K3ZJU1_SETIT</name>
<dbReference type="Pfam" id="PF13664">
    <property type="entry name" value="DUF4149"/>
    <property type="match status" value="1"/>
</dbReference>
<keyword evidence="3 5" id="KW-1133">Transmembrane helix</keyword>
<evidence type="ECO:0000313" key="9">
    <source>
        <dbReference type="Proteomes" id="UP000004995"/>
    </source>
</evidence>
<dbReference type="InterPro" id="IPR053009">
    <property type="entry name" value="Xanthocillin_Biosynth-Assoc"/>
</dbReference>
<accession>K3ZJU1</accession>
<feature type="transmembrane region" description="Helical" evidence="5">
    <location>
        <begin position="84"/>
        <end position="106"/>
    </location>
</feature>
<dbReference type="OrthoDB" id="1641132at2759"/>
<keyword evidence="9" id="KW-1185">Reference proteome</keyword>
<dbReference type="EnsemblPlants" id="KQK95803">
    <property type="protein sequence ID" value="KQK95803"/>
    <property type="gene ID" value="SETIT_026846mg"/>
</dbReference>
<dbReference type="EMBL" id="CM003535">
    <property type="protein sequence ID" value="RCV39508.1"/>
    <property type="molecule type" value="Genomic_DNA"/>
</dbReference>
<dbReference type="PANTHER" id="PTHR23241">
    <property type="entry name" value="LATE EMBRYOGENESIS ABUNDANT PLANTS LEA-RELATED"/>
    <property type="match status" value="1"/>
</dbReference>
<evidence type="ECO:0000256" key="1">
    <source>
        <dbReference type="ARBA" id="ARBA00004370"/>
    </source>
</evidence>
<evidence type="ECO:0000256" key="3">
    <source>
        <dbReference type="ARBA" id="ARBA00022989"/>
    </source>
</evidence>
<reference evidence="7" key="2">
    <citation type="submission" date="2015-07" db="EMBL/GenBank/DDBJ databases">
        <authorList>
            <person name="Noorani M."/>
        </authorList>
    </citation>
    <scope>NUCLEOTIDE SEQUENCE</scope>
    <source>
        <strain evidence="7">Yugu1</strain>
    </source>
</reference>
<dbReference type="GO" id="GO:0016020">
    <property type="term" value="C:membrane"/>
    <property type="evidence" value="ECO:0007669"/>
    <property type="project" value="UniProtKB-SubCell"/>
</dbReference>
<dbReference type="HOGENOM" id="CLU_094297_1_0_1"/>
<evidence type="ECO:0000259" key="6">
    <source>
        <dbReference type="Pfam" id="PF13664"/>
    </source>
</evidence>
<proteinExistence type="predicted"/>
<dbReference type="eggNOG" id="KOG2886">
    <property type="taxonomic scope" value="Eukaryota"/>
</dbReference>
<feature type="transmembrane region" description="Helical" evidence="5">
    <location>
        <begin position="118"/>
        <end position="142"/>
    </location>
</feature>
<protein>
    <recommendedName>
        <fullName evidence="6">TMEM205-like domain-containing protein</fullName>
    </recommendedName>
</protein>
<reference evidence="7 9" key="1">
    <citation type="journal article" date="2012" name="Nat. Biotechnol.">
        <title>Reference genome sequence of the model plant Setaria.</title>
        <authorList>
            <person name="Bennetzen J.L."/>
            <person name="Schmutz J."/>
            <person name="Wang H."/>
            <person name="Percifield R."/>
            <person name="Hawkins J."/>
            <person name="Pontaroli A.C."/>
            <person name="Estep M."/>
            <person name="Feng L."/>
            <person name="Vaughn J.N."/>
            <person name="Grimwood J."/>
            <person name="Jenkins J."/>
            <person name="Barry K."/>
            <person name="Lindquist E."/>
            <person name="Hellsten U."/>
            <person name="Deshpande S."/>
            <person name="Wang X."/>
            <person name="Wu X."/>
            <person name="Mitros T."/>
            <person name="Triplett J."/>
            <person name="Yang X."/>
            <person name="Ye C.Y."/>
            <person name="Mauro-Herrera M."/>
            <person name="Wang L."/>
            <person name="Li P."/>
            <person name="Sharma M."/>
            <person name="Sharma R."/>
            <person name="Ronald P.C."/>
            <person name="Panaud O."/>
            <person name="Kellogg E.A."/>
            <person name="Brutnell T.P."/>
            <person name="Doust A.N."/>
            <person name="Tuskan G.A."/>
            <person name="Rokhsar D."/>
            <person name="Devos K.M."/>
        </authorList>
    </citation>
    <scope>NUCLEOTIDE SEQUENCE [LARGE SCALE GENOMIC DNA]</scope>
    <source>
        <strain evidence="9">cv. Yugu1</strain>
        <strain evidence="7">Yugu1</strain>
    </source>
</reference>
<dbReference type="AlphaFoldDB" id="K3ZJU1"/>